<dbReference type="GO" id="GO:0000287">
    <property type="term" value="F:magnesium ion binding"/>
    <property type="evidence" value="ECO:0007669"/>
    <property type="project" value="UniProtKB-UniRule"/>
</dbReference>
<dbReference type="GO" id="GO:0005524">
    <property type="term" value="F:ATP binding"/>
    <property type="evidence" value="ECO:0007669"/>
    <property type="project" value="UniProtKB-UniRule"/>
</dbReference>
<dbReference type="InterPro" id="IPR027417">
    <property type="entry name" value="P-loop_NTPase"/>
</dbReference>
<dbReference type="GO" id="GO:0004765">
    <property type="term" value="F:shikimate kinase activity"/>
    <property type="evidence" value="ECO:0007669"/>
    <property type="project" value="UniProtKB-UniRule"/>
</dbReference>
<evidence type="ECO:0000313" key="8">
    <source>
        <dbReference type="EMBL" id="MCU7695045.1"/>
    </source>
</evidence>
<evidence type="ECO:0000256" key="1">
    <source>
        <dbReference type="ARBA" id="ARBA00022605"/>
    </source>
</evidence>
<comment type="catalytic activity">
    <reaction evidence="7">
        <text>shikimate + ATP = 3-phosphoshikimate + ADP + H(+)</text>
        <dbReference type="Rhea" id="RHEA:13121"/>
        <dbReference type="ChEBI" id="CHEBI:15378"/>
        <dbReference type="ChEBI" id="CHEBI:30616"/>
        <dbReference type="ChEBI" id="CHEBI:36208"/>
        <dbReference type="ChEBI" id="CHEBI:145989"/>
        <dbReference type="ChEBI" id="CHEBI:456216"/>
        <dbReference type="EC" id="2.7.1.71"/>
    </reaction>
</comment>
<keyword evidence="2 7" id="KW-0808">Transferase</keyword>
<keyword evidence="5 7" id="KW-0067">ATP-binding</keyword>
<dbReference type="InterPro" id="IPR000623">
    <property type="entry name" value="Shikimate_kinase/TSH1"/>
</dbReference>
<dbReference type="HAMAP" id="MF_00109">
    <property type="entry name" value="Shikimate_kinase"/>
    <property type="match status" value="1"/>
</dbReference>
<keyword evidence="3 7" id="KW-0547">Nucleotide-binding</keyword>
<keyword evidence="7" id="KW-0479">Metal-binding</keyword>
<comment type="caution">
    <text evidence="8">The sequence shown here is derived from an EMBL/GenBank/DDBJ whole genome shotgun (WGS) entry which is preliminary data.</text>
</comment>
<keyword evidence="9" id="KW-1185">Reference proteome</keyword>
<reference evidence="8" key="1">
    <citation type="submission" date="2022-10" db="EMBL/GenBank/DDBJ databases">
        <authorList>
            <person name="Kim H.S."/>
            <person name="Kim J.-S."/>
            <person name="Suh M.K."/>
            <person name="Eom M.K."/>
            <person name="Lee J.-S."/>
        </authorList>
    </citation>
    <scope>NUCLEOTIDE SEQUENCE</scope>
    <source>
        <strain evidence="8">LIP-5</strain>
    </source>
</reference>
<feature type="binding site" evidence="7">
    <location>
        <begin position="11"/>
        <end position="16"/>
    </location>
    <ligand>
        <name>ATP</name>
        <dbReference type="ChEBI" id="CHEBI:30616"/>
    </ligand>
</feature>
<keyword evidence="7" id="KW-0460">Magnesium</keyword>
<comment type="similarity">
    <text evidence="7">Belongs to the shikimate kinase family.</text>
</comment>
<dbReference type="Proteomes" id="UP001209317">
    <property type="component" value="Unassembled WGS sequence"/>
</dbReference>
<dbReference type="CDD" id="cd00464">
    <property type="entry name" value="SK"/>
    <property type="match status" value="1"/>
</dbReference>
<comment type="cofactor">
    <cofactor evidence="7">
        <name>Mg(2+)</name>
        <dbReference type="ChEBI" id="CHEBI:18420"/>
    </cofactor>
    <text evidence="7">Binds 1 Mg(2+) ion per subunit.</text>
</comment>
<dbReference type="GO" id="GO:0009073">
    <property type="term" value="P:aromatic amino acid family biosynthetic process"/>
    <property type="evidence" value="ECO:0007669"/>
    <property type="project" value="UniProtKB-KW"/>
</dbReference>
<dbReference type="PRINTS" id="PR01100">
    <property type="entry name" value="SHIKIMTKNASE"/>
</dbReference>
<feature type="binding site" evidence="7">
    <location>
        <position position="140"/>
    </location>
    <ligand>
        <name>substrate</name>
    </ligand>
</feature>
<feature type="binding site" evidence="7">
    <location>
        <position position="15"/>
    </location>
    <ligand>
        <name>Mg(2+)</name>
        <dbReference type="ChEBI" id="CHEBI:18420"/>
    </ligand>
</feature>
<dbReference type="EMBL" id="JAOTPL010000017">
    <property type="protein sequence ID" value="MCU7695045.1"/>
    <property type="molecule type" value="Genomic_DNA"/>
</dbReference>
<dbReference type="EC" id="2.7.1.71" evidence="7"/>
<dbReference type="InterPro" id="IPR031322">
    <property type="entry name" value="Shikimate/glucono_kinase"/>
</dbReference>
<feature type="binding site" evidence="7">
    <location>
        <position position="118"/>
    </location>
    <ligand>
        <name>ATP</name>
        <dbReference type="ChEBI" id="CHEBI:30616"/>
    </ligand>
</feature>
<evidence type="ECO:0000313" key="9">
    <source>
        <dbReference type="Proteomes" id="UP001209317"/>
    </source>
</evidence>
<dbReference type="RefSeq" id="WP_263038531.1">
    <property type="nucleotide sequence ID" value="NZ_JAOTPL010000017.1"/>
</dbReference>
<accession>A0AAE3IPP8</accession>
<comment type="function">
    <text evidence="7">Catalyzes the specific phosphorylation of the 3-hydroxyl group of shikimic acid using ATP as a cosubstrate.</text>
</comment>
<comment type="subcellular location">
    <subcellularLocation>
        <location evidence="7">Cytoplasm</location>
    </subcellularLocation>
</comment>
<keyword evidence="4 7" id="KW-0418">Kinase</keyword>
<comment type="caution">
    <text evidence="7">Lacks conserved residue(s) required for the propagation of feature annotation.</text>
</comment>
<dbReference type="Pfam" id="PF01202">
    <property type="entry name" value="SKI"/>
    <property type="match status" value="1"/>
</dbReference>
<dbReference type="GO" id="GO:0009423">
    <property type="term" value="P:chorismate biosynthetic process"/>
    <property type="evidence" value="ECO:0007669"/>
    <property type="project" value="UniProtKB-UniRule"/>
</dbReference>
<feature type="binding site" evidence="7">
    <location>
        <position position="33"/>
    </location>
    <ligand>
        <name>substrate</name>
    </ligand>
</feature>
<evidence type="ECO:0000256" key="4">
    <source>
        <dbReference type="ARBA" id="ARBA00022777"/>
    </source>
</evidence>
<dbReference type="PANTHER" id="PTHR21087">
    <property type="entry name" value="SHIKIMATE KINASE"/>
    <property type="match status" value="1"/>
</dbReference>
<dbReference type="GO" id="GO:0005829">
    <property type="term" value="C:cytosol"/>
    <property type="evidence" value="ECO:0007669"/>
    <property type="project" value="TreeGrafter"/>
</dbReference>
<dbReference type="GO" id="GO:0008652">
    <property type="term" value="P:amino acid biosynthetic process"/>
    <property type="evidence" value="ECO:0007669"/>
    <property type="project" value="UniProtKB-KW"/>
</dbReference>
<evidence type="ECO:0000256" key="3">
    <source>
        <dbReference type="ARBA" id="ARBA00022741"/>
    </source>
</evidence>
<dbReference type="SUPFAM" id="SSF52540">
    <property type="entry name" value="P-loop containing nucleoside triphosphate hydrolases"/>
    <property type="match status" value="1"/>
</dbReference>
<dbReference type="PANTHER" id="PTHR21087:SF16">
    <property type="entry name" value="SHIKIMATE KINASE 1, CHLOROPLASTIC"/>
    <property type="match status" value="1"/>
</dbReference>
<comment type="subunit">
    <text evidence="7">Monomer.</text>
</comment>
<protein>
    <recommendedName>
        <fullName evidence="7">Shikimate kinase</fullName>
        <shortName evidence="7">SK</shortName>
        <ecNumber evidence="7">2.7.1.71</ecNumber>
    </recommendedName>
</protein>
<organism evidence="8 9">
    <name type="scientific">Haoranjiania flava</name>
    <dbReference type="NCBI Taxonomy" id="1856322"/>
    <lineage>
        <taxon>Bacteria</taxon>
        <taxon>Pseudomonadati</taxon>
        <taxon>Bacteroidota</taxon>
        <taxon>Chitinophagia</taxon>
        <taxon>Chitinophagales</taxon>
        <taxon>Chitinophagaceae</taxon>
        <taxon>Haoranjiania</taxon>
    </lineage>
</organism>
<comment type="pathway">
    <text evidence="7">Metabolic intermediate biosynthesis; chorismate biosynthesis; chorismate from D-erythrose 4-phosphate and phosphoenolpyruvate: step 5/7.</text>
</comment>
<evidence type="ECO:0000256" key="2">
    <source>
        <dbReference type="ARBA" id="ARBA00022679"/>
    </source>
</evidence>
<keyword evidence="7" id="KW-0963">Cytoplasm</keyword>
<keyword evidence="1 7" id="KW-0028">Amino-acid biosynthesis</keyword>
<dbReference type="AlphaFoldDB" id="A0AAE3IPP8"/>
<proteinExistence type="inferred from homology"/>
<evidence type="ECO:0000256" key="5">
    <source>
        <dbReference type="ARBA" id="ARBA00022840"/>
    </source>
</evidence>
<dbReference type="Gene3D" id="3.40.50.300">
    <property type="entry name" value="P-loop containing nucleotide triphosphate hydrolases"/>
    <property type="match status" value="1"/>
</dbReference>
<feature type="binding site" evidence="7">
    <location>
        <position position="79"/>
    </location>
    <ligand>
        <name>substrate</name>
    </ligand>
</feature>
<name>A0AAE3IPP8_9BACT</name>
<evidence type="ECO:0000256" key="7">
    <source>
        <dbReference type="HAMAP-Rule" id="MF_00109"/>
    </source>
</evidence>
<feature type="binding site" evidence="7">
    <location>
        <position position="57"/>
    </location>
    <ligand>
        <name>substrate</name>
    </ligand>
</feature>
<keyword evidence="6 7" id="KW-0057">Aromatic amino acid biosynthesis</keyword>
<evidence type="ECO:0000256" key="6">
    <source>
        <dbReference type="ARBA" id="ARBA00023141"/>
    </source>
</evidence>
<gene>
    <name evidence="7" type="primary">aroK</name>
    <name evidence="8" type="ORF">OD355_10995</name>
</gene>
<sequence>MSKIFLVGMMGSGKTTCAKKWAGAVNANAYDLDALIEEEEGCTISGIFAQKGEDYFRKKESELLRTFAQKDNFILATGGGAPCYYDNMQWMNEHGTTIWLNVSSGVLFSRLKHAREHRPLLRSLDDDALKEFINKKMAEREAFYSQAQHIFTDKEITKKHFKKLFDNDDK</sequence>